<protein>
    <submittedName>
        <fullName evidence="1">Uncharacterized protein</fullName>
    </submittedName>
</protein>
<proteinExistence type="predicted"/>
<gene>
    <name evidence="1" type="ORF">HanXRQr2_Chr11g0489351</name>
</gene>
<name>A0A9K3HNU6_HELAN</name>
<dbReference type="EMBL" id="MNCJ02000326">
    <property type="protein sequence ID" value="KAF5781908.1"/>
    <property type="molecule type" value="Genomic_DNA"/>
</dbReference>
<reference evidence="1" key="1">
    <citation type="journal article" date="2017" name="Nature">
        <title>The sunflower genome provides insights into oil metabolism, flowering and Asterid evolution.</title>
        <authorList>
            <person name="Badouin H."/>
            <person name="Gouzy J."/>
            <person name="Grassa C.J."/>
            <person name="Murat F."/>
            <person name="Staton S.E."/>
            <person name="Cottret L."/>
            <person name="Lelandais-Briere C."/>
            <person name="Owens G.L."/>
            <person name="Carrere S."/>
            <person name="Mayjonade B."/>
            <person name="Legrand L."/>
            <person name="Gill N."/>
            <person name="Kane N.C."/>
            <person name="Bowers J.E."/>
            <person name="Hubner S."/>
            <person name="Bellec A."/>
            <person name="Berard A."/>
            <person name="Berges H."/>
            <person name="Blanchet N."/>
            <person name="Boniface M.C."/>
            <person name="Brunel D."/>
            <person name="Catrice O."/>
            <person name="Chaidir N."/>
            <person name="Claudel C."/>
            <person name="Donnadieu C."/>
            <person name="Faraut T."/>
            <person name="Fievet G."/>
            <person name="Helmstetter N."/>
            <person name="King M."/>
            <person name="Knapp S.J."/>
            <person name="Lai Z."/>
            <person name="Le Paslier M.C."/>
            <person name="Lippi Y."/>
            <person name="Lorenzon L."/>
            <person name="Mandel J.R."/>
            <person name="Marage G."/>
            <person name="Marchand G."/>
            <person name="Marquand E."/>
            <person name="Bret-Mestries E."/>
            <person name="Morien E."/>
            <person name="Nambeesan S."/>
            <person name="Nguyen T."/>
            <person name="Pegot-Espagnet P."/>
            <person name="Pouilly N."/>
            <person name="Raftis F."/>
            <person name="Sallet E."/>
            <person name="Schiex T."/>
            <person name="Thomas J."/>
            <person name="Vandecasteele C."/>
            <person name="Vares D."/>
            <person name="Vear F."/>
            <person name="Vautrin S."/>
            <person name="Crespi M."/>
            <person name="Mangin B."/>
            <person name="Burke J.M."/>
            <person name="Salse J."/>
            <person name="Munos S."/>
            <person name="Vincourt P."/>
            <person name="Rieseberg L.H."/>
            <person name="Langlade N.B."/>
        </authorList>
    </citation>
    <scope>NUCLEOTIDE SEQUENCE</scope>
    <source>
        <tissue evidence="1">Leaves</tissue>
    </source>
</reference>
<reference evidence="1" key="2">
    <citation type="submission" date="2020-06" db="EMBL/GenBank/DDBJ databases">
        <title>Helianthus annuus Genome sequencing and assembly Release 2.</title>
        <authorList>
            <person name="Gouzy J."/>
            <person name="Langlade N."/>
            <person name="Munos S."/>
        </authorList>
    </citation>
    <scope>NUCLEOTIDE SEQUENCE</scope>
    <source>
        <tissue evidence="1">Leaves</tissue>
    </source>
</reference>
<comment type="caution">
    <text evidence="1">The sequence shown here is derived from an EMBL/GenBank/DDBJ whole genome shotgun (WGS) entry which is preliminary data.</text>
</comment>
<sequence length="67" mass="7141">MVLAGMVSAVVSSKQVKQSTWVSGSVPFLFRVKLGQPSVKQGQLVKHEVGVASVFHPPNLRHSSTLG</sequence>
<accession>A0A9K3HNU6</accession>
<evidence type="ECO:0000313" key="1">
    <source>
        <dbReference type="EMBL" id="KAF5781908.1"/>
    </source>
</evidence>
<dbReference type="AlphaFoldDB" id="A0A9K3HNU6"/>
<organism evidence="1 2">
    <name type="scientific">Helianthus annuus</name>
    <name type="common">Common sunflower</name>
    <dbReference type="NCBI Taxonomy" id="4232"/>
    <lineage>
        <taxon>Eukaryota</taxon>
        <taxon>Viridiplantae</taxon>
        <taxon>Streptophyta</taxon>
        <taxon>Embryophyta</taxon>
        <taxon>Tracheophyta</taxon>
        <taxon>Spermatophyta</taxon>
        <taxon>Magnoliopsida</taxon>
        <taxon>eudicotyledons</taxon>
        <taxon>Gunneridae</taxon>
        <taxon>Pentapetalae</taxon>
        <taxon>asterids</taxon>
        <taxon>campanulids</taxon>
        <taxon>Asterales</taxon>
        <taxon>Asteraceae</taxon>
        <taxon>Asteroideae</taxon>
        <taxon>Heliantheae alliance</taxon>
        <taxon>Heliantheae</taxon>
        <taxon>Helianthus</taxon>
    </lineage>
</organism>
<keyword evidence="2" id="KW-1185">Reference proteome</keyword>
<evidence type="ECO:0000313" key="2">
    <source>
        <dbReference type="Proteomes" id="UP000215914"/>
    </source>
</evidence>
<dbReference type="Proteomes" id="UP000215914">
    <property type="component" value="Unassembled WGS sequence"/>
</dbReference>
<dbReference type="Gramene" id="mRNA:HanXRQr2_Chr11g0489351">
    <property type="protein sequence ID" value="mRNA:HanXRQr2_Chr11g0489351"/>
    <property type="gene ID" value="HanXRQr2_Chr11g0489351"/>
</dbReference>